<comment type="similarity">
    <text evidence="1">Belongs to the DprA/Smf family.</text>
</comment>
<feature type="domain" description="DprA winged helix" evidence="4">
    <location>
        <begin position="350"/>
        <end position="408"/>
    </location>
</feature>
<gene>
    <name evidence="5" type="primary">dprA</name>
    <name evidence="5" type="ORF">LKD22_04220</name>
</gene>
<dbReference type="InterPro" id="IPR057666">
    <property type="entry name" value="DrpA_SLOG"/>
</dbReference>
<evidence type="ECO:0000313" key="6">
    <source>
        <dbReference type="Proteomes" id="UP001298753"/>
    </source>
</evidence>
<dbReference type="Pfam" id="PF02481">
    <property type="entry name" value="DNA_processg_A"/>
    <property type="match status" value="1"/>
</dbReference>
<dbReference type="PANTHER" id="PTHR43022">
    <property type="entry name" value="PROTEIN SMF"/>
    <property type="match status" value="1"/>
</dbReference>
<dbReference type="AlphaFoldDB" id="A0AAW4W0B0"/>
<evidence type="ECO:0000313" key="5">
    <source>
        <dbReference type="EMBL" id="MCC2176339.1"/>
    </source>
</evidence>
<proteinExistence type="inferred from homology"/>
<protein>
    <submittedName>
        <fullName evidence="5">DNA-processing protein DprA</fullName>
    </submittedName>
</protein>
<organism evidence="5 6">
    <name type="scientific">Agathobaculum butyriciproducens</name>
    <dbReference type="NCBI Taxonomy" id="1628085"/>
    <lineage>
        <taxon>Bacteria</taxon>
        <taxon>Bacillati</taxon>
        <taxon>Bacillota</taxon>
        <taxon>Clostridia</taxon>
        <taxon>Eubacteriales</taxon>
        <taxon>Butyricicoccaceae</taxon>
        <taxon>Agathobaculum</taxon>
    </lineage>
</organism>
<evidence type="ECO:0000259" key="4">
    <source>
        <dbReference type="Pfam" id="PF17782"/>
    </source>
</evidence>
<keyword evidence="6" id="KW-1185">Reference proteome</keyword>
<dbReference type="GO" id="GO:0009294">
    <property type="term" value="P:DNA-mediated transformation"/>
    <property type="evidence" value="ECO:0007669"/>
    <property type="project" value="InterPro"/>
</dbReference>
<dbReference type="InterPro" id="IPR041614">
    <property type="entry name" value="DprA_WH"/>
</dbReference>
<dbReference type="RefSeq" id="WP_117489297.1">
    <property type="nucleotide sequence ID" value="NZ_DBFEHX010000025.1"/>
</dbReference>
<dbReference type="Gene3D" id="3.40.50.450">
    <property type="match status" value="1"/>
</dbReference>
<reference evidence="5 6" key="1">
    <citation type="submission" date="2021-10" db="EMBL/GenBank/DDBJ databases">
        <title>Anaerobic single-cell dispensing facilitates the cultivation of human gut bacteria.</title>
        <authorList>
            <person name="Afrizal A."/>
        </authorList>
    </citation>
    <scope>NUCLEOTIDE SEQUENCE [LARGE SCALE GENOMIC DNA]</scope>
    <source>
        <strain evidence="5 6">CLA-AA-H270</strain>
    </source>
</reference>
<dbReference type="Gene3D" id="1.10.10.10">
    <property type="entry name" value="Winged helix-like DNA-binding domain superfamily/Winged helix DNA-binding domain"/>
    <property type="match status" value="1"/>
</dbReference>
<dbReference type="NCBIfam" id="TIGR00732">
    <property type="entry name" value="dprA"/>
    <property type="match status" value="1"/>
</dbReference>
<dbReference type="GeneID" id="98660412"/>
<accession>A0AAW4W0B0</accession>
<evidence type="ECO:0000256" key="2">
    <source>
        <dbReference type="SAM" id="MobiDB-lite"/>
    </source>
</evidence>
<evidence type="ECO:0000256" key="1">
    <source>
        <dbReference type="ARBA" id="ARBA00006525"/>
    </source>
</evidence>
<feature type="domain" description="Smf/DprA SLOG" evidence="3">
    <location>
        <begin position="78"/>
        <end position="289"/>
    </location>
</feature>
<feature type="compositionally biased region" description="Basic and acidic residues" evidence="2">
    <location>
        <begin position="333"/>
        <end position="344"/>
    </location>
</feature>
<dbReference type="PANTHER" id="PTHR43022:SF1">
    <property type="entry name" value="PROTEIN SMF"/>
    <property type="match status" value="1"/>
</dbReference>
<sequence>MPSRLSYVWLSLKRGLGSRTAAEVLDAFGSPEAVFAADRQALTAAPCELRKTHVDLLCDKDTSEAEQVIRSCTEKNIQIITIGDSAYPDRLRAIPDPPTVLYVRGRWPDFDSVPAVAVVGTRKATPYGLKVADQIGTTLARAGMITVSGMALGNDGAAHRGALKAGGLTVAVLAGGPDVCYPPQHRSLMGDILLMGAIISEYPPGTEPHGRNYHQRNRIISGLSVASVIVEASDWRSGALITARHALDQGRDVYAVPGPIDAPQSQSCNELIAKGEAALLTSPTVLVREYSGMMPEQAVQQAFRRQTGEYPEPAARSAWEDIRRREQQAEQRRAAAAEKAKAEPKQPSAAAKPLPDGLNEDEKTIVTLVRDGVSTPEELIDRCGLAAPRVMSLVTMLEMDGILRREKGRLILGTW</sequence>
<comment type="caution">
    <text evidence="5">The sequence shown here is derived from an EMBL/GenBank/DDBJ whole genome shotgun (WGS) entry which is preliminary data.</text>
</comment>
<dbReference type="SUPFAM" id="SSF102405">
    <property type="entry name" value="MCP/YpsA-like"/>
    <property type="match status" value="1"/>
</dbReference>
<dbReference type="InterPro" id="IPR036388">
    <property type="entry name" value="WH-like_DNA-bd_sf"/>
</dbReference>
<evidence type="ECO:0000259" key="3">
    <source>
        <dbReference type="Pfam" id="PF02481"/>
    </source>
</evidence>
<dbReference type="EMBL" id="JAJEPX010000008">
    <property type="protein sequence ID" value="MCC2176339.1"/>
    <property type="molecule type" value="Genomic_DNA"/>
</dbReference>
<feature type="region of interest" description="Disordered" evidence="2">
    <location>
        <begin position="333"/>
        <end position="359"/>
    </location>
</feature>
<dbReference type="InterPro" id="IPR003488">
    <property type="entry name" value="DprA"/>
</dbReference>
<dbReference type="Proteomes" id="UP001298753">
    <property type="component" value="Unassembled WGS sequence"/>
</dbReference>
<name>A0AAW4W0B0_9FIRM</name>
<dbReference type="Pfam" id="PF17782">
    <property type="entry name" value="WHD_DprA"/>
    <property type="match status" value="1"/>
</dbReference>